<evidence type="ECO:0000313" key="2">
    <source>
        <dbReference type="Proteomes" id="UP001054902"/>
    </source>
</evidence>
<dbReference type="Proteomes" id="UP001054902">
    <property type="component" value="Unassembled WGS sequence"/>
</dbReference>
<gene>
    <name evidence="1" type="ORF">CTEN210_15554</name>
</gene>
<keyword evidence="2" id="KW-1185">Reference proteome</keyword>
<protein>
    <submittedName>
        <fullName evidence="1">Uncharacterized protein</fullName>
    </submittedName>
</protein>
<name>A0AAD3D754_9STRA</name>
<proteinExistence type="predicted"/>
<comment type="caution">
    <text evidence="1">The sequence shown here is derived from an EMBL/GenBank/DDBJ whole genome shotgun (WGS) entry which is preliminary data.</text>
</comment>
<reference evidence="1 2" key="1">
    <citation type="journal article" date="2021" name="Sci. Rep.">
        <title>The genome of the diatom Chaetoceros tenuissimus carries an ancient integrated fragment of an extant virus.</title>
        <authorList>
            <person name="Hongo Y."/>
            <person name="Kimura K."/>
            <person name="Takaki Y."/>
            <person name="Yoshida Y."/>
            <person name="Baba S."/>
            <person name="Kobayashi G."/>
            <person name="Nagasaki K."/>
            <person name="Hano T."/>
            <person name="Tomaru Y."/>
        </authorList>
    </citation>
    <scope>NUCLEOTIDE SEQUENCE [LARGE SCALE GENOMIC DNA]</scope>
    <source>
        <strain evidence="1 2">NIES-3715</strain>
    </source>
</reference>
<evidence type="ECO:0000313" key="1">
    <source>
        <dbReference type="EMBL" id="GFH59078.1"/>
    </source>
</evidence>
<dbReference type="AlphaFoldDB" id="A0AAD3D754"/>
<sequence>MQQQKGNIKHVYVKRPKSENQLEYVKIQLAKDDLQRNVHRYSRSYHEFKTHIALYITLLLDIYQTADVKEQKELHDKFITQTDYLRDKIYRQGSWTREEHIQLFQAINHHYGDQPDMLMKKMVCNKIRCLVATAGEKRIVTKRKNLIKSLKEYHKREPTVKDAMLCFKRLMIFYDFLDERADDTFIYCIAGTFSSDPKSGGHRHPGNLKVESIMRKYIPEWKDILPDTRRQGYFVPKIMRDIENAGISFYNYIKDENKIVEMPEEEQADKMWSKFKSMRLDSAKTKKPKK</sequence>
<organism evidence="1 2">
    <name type="scientific">Chaetoceros tenuissimus</name>
    <dbReference type="NCBI Taxonomy" id="426638"/>
    <lineage>
        <taxon>Eukaryota</taxon>
        <taxon>Sar</taxon>
        <taxon>Stramenopiles</taxon>
        <taxon>Ochrophyta</taxon>
        <taxon>Bacillariophyta</taxon>
        <taxon>Coscinodiscophyceae</taxon>
        <taxon>Chaetocerotophycidae</taxon>
        <taxon>Chaetocerotales</taxon>
        <taxon>Chaetocerotaceae</taxon>
        <taxon>Chaetoceros</taxon>
    </lineage>
</organism>
<dbReference type="EMBL" id="BLLK01000062">
    <property type="protein sequence ID" value="GFH59078.1"/>
    <property type="molecule type" value="Genomic_DNA"/>
</dbReference>
<accession>A0AAD3D754</accession>